<evidence type="ECO:0000313" key="7">
    <source>
        <dbReference type="Proteomes" id="UP000198893"/>
    </source>
</evidence>
<dbReference type="Pfam" id="PF08220">
    <property type="entry name" value="HTH_DeoR"/>
    <property type="match status" value="1"/>
</dbReference>
<keyword evidence="3" id="KW-0238">DNA-binding</keyword>
<protein>
    <submittedName>
        <fullName evidence="6">Transcriptional regulator, DeoR family</fullName>
    </submittedName>
</protein>
<dbReference type="InterPro" id="IPR001034">
    <property type="entry name" value="DeoR_HTH"/>
</dbReference>
<dbReference type="SUPFAM" id="SSF46785">
    <property type="entry name" value="Winged helix' DNA-binding domain"/>
    <property type="match status" value="1"/>
</dbReference>
<evidence type="ECO:0000256" key="3">
    <source>
        <dbReference type="ARBA" id="ARBA00023125"/>
    </source>
</evidence>
<accession>A0A1H8U372</accession>
<proteinExistence type="predicted"/>
<feature type="domain" description="HTH deoR-type" evidence="5">
    <location>
        <begin position="4"/>
        <end position="59"/>
    </location>
</feature>
<keyword evidence="2" id="KW-0805">Transcription regulation</keyword>
<keyword evidence="4" id="KW-0804">Transcription</keyword>
<dbReference type="SUPFAM" id="SSF100950">
    <property type="entry name" value="NagB/RpiA/CoA transferase-like"/>
    <property type="match status" value="1"/>
</dbReference>
<name>A0A1H8U372_9RHOB</name>
<reference evidence="6 7" key="1">
    <citation type="submission" date="2016-10" db="EMBL/GenBank/DDBJ databases">
        <authorList>
            <person name="de Groot N.N."/>
        </authorList>
    </citation>
    <scope>NUCLEOTIDE SEQUENCE [LARGE SCALE GENOMIC DNA]</scope>
    <source>
        <strain evidence="6 7">DSM 27842</strain>
    </source>
</reference>
<organism evidence="6 7">
    <name type="scientific">Salinihabitans flavidus</name>
    <dbReference type="NCBI Taxonomy" id="569882"/>
    <lineage>
        <taxon>Bacteria</taxon>
        <taxon>Pseudomonadati</taxon>
        <taxon>Pseudomonadota</taxon>
        <taxon>Alphaproteobacteria</taxon>
        <taxon>Rhodobacterales</taxon>
        <taxon>Roseobacteraceae</taxon>
        <taxon>Salinihabitans</taxon>
    </lineage>
</organism>
<evidence type="ECO:0000259" key="5">
    <source>
        <dbReference type="PROSITE" id="PS51000"/>
    </source>
</evidence>
<dbReference type="InterPro" id="IPR050313">
    <property type="entry name" value="Carb_Metab_HTH_regulators"/>
</dbReference>
<evidence type="ECO:0000256" key="1">
    <source>
        <dbReference type="ARBA" id="ARBA00022491"/>
    </source>
</evidence>
<dbReference type="OrthoDB" id="9816363at2"/>
<evidence type="ECO:0000256" key="4">
    <source>
        <dbReference type="ARBA" id="ARBA00023163"/>
    </source>
</evidence>
<dbReference type="SMART" id="SM01134">
    <property type="entry name" value="DeoRC"/>
    <property type="match status" value="1"/>
</dbReference>
<evidence type="ECO:0000256" key="2">
    <source>
        <dbReference type="ARBA" id="ARBA00023015"/>
    </source>
</evidence>
<keyword evidence="1" id="KW-0678">Repressor</keyword>
<dbReference type="InterPro" id="IPR014036">
    <property type="entry name" value="DeoR-like_C"/>
</dbReference>
<dbReference type="GO" id="GO:0003677">
    <property type="term" value="F:DNA binding"/>
    <property type="evidence" value="ECO:0007669"/>
    <property type="project" value="UniProtKB-KW"/>
</dbReference>
<dbReference type="PROSITE" id="PS00894">
    <property type="entry name" value="HTH_DEOR_1"/>
    <property type="match status" value="1"/>
</dbReference>
<dbReference type="PRINTS" id="PR00037">
    <property type="entry name" value="HTHLACR"/>
</dbReference>
<dbReference type="Proteomes" id="UP000198893">
    <property type="component" value="Unassembled WGS sequence"/>
</dbReference>
<dbReference type="PANTHER" id="PTHR30363">
    <property type="entry name" value="HTH-TYPE TRANSCRIPTIONAL REGULATOR SRLR-RELATED"/>
    <property type="match status" value="1"/>
</dbReference>
<dbReference type="SMART" id="SM00420">
    <property type="entry name" value="HTH_DEOR"/>
    <property type="match status" value="1"/>
</dbReference>
<sequence length="258" mass="27624">MIDLNDRQREIVALIRRSGLQSINRLADRFGVATQTIRRDINGLCDHGLARRVHGGVVAPSNPVNLNFSARRILNEDAKRAIARAAACEIPNGSTVLLGIGTTVQYTAEALMEHADLTIITNNLEVATLLCIADSAEVHLLGGILRSDDRDVVGGRTLHDISRFVADVGVIGAGALDPEHGITDFKSIDAEIGRAILAQSRRAILVADGAKWKKRASHRVAGFDRIDSFVTDAIEHAAVACRGAPALNIVDATTFGDE</sequence>
<dbReference type="InterPro" id="IPR037171">
    <property type="entry name" value="NagB/RpiA_transferase-like"/>
</dbReference>
<dbReference type="STRING" id="569882.SAMN04490248_1189"/>
<dbReference type="Gene3D" id="3.40.50.1360">
    <property type="match status" value="1"/>
</dbReference>
<dbReference type="PANTHER" id="PTHR30363:SF4">
    <property type="entry name" value="GLYCEROL-3-PHOSPHATE REGULON REPRESSOR"/>
    <property type="match status" value="1"/>
</dbReference>
<dbReference type="AlphaFoldDB" id="A0A1H8U372"/>
<dbReference type="InterPro" id="IPR036388">
    <property type="entry name" value="WH-like_DNA-bd_sf"/>
</dbReference>
<dbReference type="InterPro" id="IPR018356">
    <property type="entry name" value="Tscrpt_reg_HTH_DeoR_CS"/>
</dbReference>
<keyword evidence="7" id="KW-1185">Reference proteome</keyword>
<dbReference type="PROSITE" id="PS51000">
    <property type="entry name" value="HTH_DEOR_2"/>
    <property type="match status" value="1"/>
</dbReference>
<dbReference type="RefSeq" id="WP_093119386.1">
    <property type="nucleotide sequence ID" value="NZ_FODS01000018.1"/>
</dbReference>
<dbReference type="InterPro" id="IPR036390">
    <property type="entry name" value="WH_DNA-bd_sf"/>
</dbReference>
<dbReference type="EMBL" id="FODS01000018">
    <property type="protein sequence ID" value="SEO97585.1"/>
    <property type="molecule type" value="Genomic_DNA"/>
</dbReference>
<dbReference type="GO" id="GO:0003700">
    <property type="term" value="F:DNA-binding transcription factor activity"/>
    <property type="evidence" value="ECO:0007669"/>
    <property type="project" value="InterPro"/>
</dbReference>
<evidence type="ECO:0000313" key="6">
    <source>
        <dbReference type="EMBL" id="SEO97585.1"/>
    </source>
</evidence>
<dbReference type="Gene3D" id="1.10.10.10">
    <property type="entry name" value="Winged helix-like DNA-binding domain superfamily/Winged helix DNA-binding domain"/>
    <property type="match status" value="1"/>
</dbReference>
<gene>
    <name evidence="6" type="ORF">SAMN04490248_1189</name>
</gene>
<dbReference type="Pfam" id="PF00455">
    <property type="entry name" value="DeoRC"/>
    <property type="match status" value="1"/>
</dbReference>